<protein>
    <submittedName>
        <fullName evidence="1">Uncharacterized protein</fullName>
    </submittedName>
</protein>
<dbReference type="Proteomes" id="UP000223559">
    <property type="component" value="Chromosome"/>
</dbReference>
<organism evidence="1 2">
    <name type="scientific">Loigolactobacillus coryniformis subsp. torquens DSM 20004 = KCTC 3535</name>
    <dbReference type="NCBI Taxonomy" id="1423822"/>
    <lineage>
        <taxon>Bacteria</taxon>
        <taxon>Bacillati</taxon>
        <taxon>Bacillota</taxon>
        <taxon>Bacilli</taxon>
        <taxon>Lactobacillales</taxon>
        <taxon>Lactobacillaceae</taxon>
        <taxon>Loigolactobacillus</taxon>
    </lineage>
</organism>
<dbReference type="AlphaFoldDB" id="A0A2D1KMJ3"/>
<proteinExistence type="predicted"/>
<evidence type="ECO:0000313" key="1">
    <source>
        <dbReference type="EMBL" id="ATO43311.1"/>
    </source>
</evidence>
<dbReference type="RefSeq" id="WP_010013087.1">
    <property type="nucleotide sequence ID" value="NZ_AEOS01000104.1"/>
</dbReference>
<gene>
    <name evidence="1" type="ORF">LC20004_05060</name>
</gene>
<evidence type="ECO:0000313" key="2">
    <source>
        <dbReference type="Proteomes" id="UP000223559"/>
    </source>
</evidence>
<name>A0A2D1KMJ3_9LACO</name>
<accession>A0A2D1KMJ3</accession>
<sequence length="65" mass="7564">MKIKPIYAVAYADDPTGPTRDYLYRTYHTAVKKAAKLNQRDDTDKWRVLVSIDWLDIKYLGGKES</sequence>
<reference evidence="1 2" key="1">
    <citation type="submission" date="2016-10" db="EMBL/GenBank/DDBJ databases">
        <title>The whole genome sequencing and assembly of L. cotyniformis subsp. torquens DSM 20004 strain.</title>
        <authorList>
            <person name="Park M.-K."/>
            <person name="Lee Y.-J."/>
            <person name="Yi H."/>
            <person name="Bahn Y.-S."/>
            <person name="Kim J.F."/>
            <person name="Lee D.-W."/>
        </authorList>
    </citation>
    <scope>NUCLEOTIDE SEQUENCE [LARGE SCALE GENOMIC DNA]</scope>
    <source>
        <strain evidence="1 2">DSM 20004</strain>
    </source>
</reference>
<dbReference type="EMBL" id="CP017697">
    <property type="protein sequence ID" value="ATO43311.1"/>
    <property type="molecule type" value="Genomic_DNA"/>
</dbReference>
<dbReference type="KEGG" id="lcy:LC20004_05060"/>
<keyword evidence="2" id="KW-1185">Reference proteome</keyword>